<dbReference type="AlphaFoldDB" id="A0A2K3NXA9"/>
<organism evidence="1 2">
    <name type="scientific">Trifolium pratense</name>
    <name type="common">Red clover</name>
    <dbReference type="NCBI Taxonomy" id="57577"/>
    <lineage>
        <taxon>Eukaryota</taxon>
        <taxon>Viridiplantae</taxon>
        <taxon>Streptophyta</taxon>
        <taxon>Embryophyta</taxon>
        <taxon>Tracheophyta</taxon>
        <taxon>Spermatophyta</taxon>
        <taxon>Magnoliopsida</taxon>
        <taxon>eudicotyledons</taxon>
        <taxon>Gunneridae</taxon>
        <taxon>Pentapetalae</taxon>
        <taxon>rosids</taxon>
        <taxon>fabids</taxon>
        <taxon>Fabales</taxon>
        <taxon>Fabaceae</taxon>
        <taxon>Papilionoideae</taxon>
        <taxon>50 kb inversion clade</taxon>
        <taxon>NPAAA clade</taxon>
        <taxon>Hologalegina</taxon>
        <taxon>IRL clade</taxon>
        <taxon>Trifolieae</taxon>
        <taxon>Trifolium</taxon>
    </lineage>
</organism>
<accession>A0A2K3NXA9</accession>
<name>A0A2K3NXA9_TRIPR</name>
<proteinExistence type="predicted"/>
<protein>
    <submittedName>
        <fullName evidence="1">Uncharacterized protein</fullName>
    </submittedName>
</protein>
<dbReference type="Proteomes" id="UP000236291">
    <property type="component" value="Unassembled WGS sequence"/>
</dbReference>
<dbReference type="EMBL" id="ASHM01002020">
    <property type="protein sequence ID" value="PNY07664.1"/>
    <property type="molecule type" value="Genomic_DNA"/>
</dbReference>
<evidence type="ECO:0000313" key="1">
    <source>
        <dbReference type="EMBL" id="PNY07664.1"/>
    </source>
</evidence>
<reference evidence="1 2" key="2">
    <citation type="journal article" date="2017" name="Front. Plant Sci.">
        <title>Gene Classification and Mining of Molecular Markers Useful in Red Clover (Trifolium pratense) Breeding.</title>
        <authorList>
            <person name="Istvanek J."/>
            <person name="Dluhosova J."/>
            <person name="Dluhos P."/>
            <person name="Patkova L."/>
            <person name="Nedelnik J."/>
            <person name="Repkova J."/>
        </authorList>
    </citation>
    <scope>NUCLEOTIDE SEQUENCE [LARGE SCALE GENOMIC DNA]</scope>
    <source>
        <strain evidence="2">cv. Tatra</strain>
        <tissue evidence="1">Young leaves</tissue>
    </source>
</reference>
<comment type="caution">
    <text evidence="1">The sequence shown here is derived from an EMBL/GenBank/DDBJ whole genome shotgun (WGS) entry which is preliminary data.</text>
</comment>
<sequence>MKFSASPYFCYNVFLIKNYTNYTTSYSILEFQILKFFIIKVHPPNDSKIKEVFRYPPKANWIKCNTNRAAISSSGPAASGGILRDTFAAFFGCFAHNLGITYALHAELIGIMLAIEIAHNKR</sequence>
<reference evidence="1 2" key="1">
    <citation type="journal article" date="2014" name="Am. J. Bot.">
        <title>Genome assembly and annotation for red clover (Trifolium pratense; Fabaceae).</title>
        <authorList>
            <person name="Istvanek J."/>
            <person name="Jaros M."/>
            <person name="Krenek A."/>
            <person name="Repkova J."/>
        </authorList>
    </citation>
    <scope>NUCLEOTIDE SEQUENCE [LARGE SCALE GENOMIC DNA]</scope>
    <source>
        <strain evidence="2">cv. Tatra</strain>
        <tissue evidence="1">Young leaves</tissue>
    </source>
</reference>
<dbReference type="ExpressionAtlas" id="A0A2K3NXA9">
    <property type="expression patterns" value="baseline"/>
</dbReference>
<gene>
    <name evidence="1" type="ORF">L195_g004166</name>
</gene>
<evidence type="ECO:0000313" key="2">
    <source>
        <dbReference type="Proteomes" id="UP000236291"/>
    </source>
</evidence>